<dbReference type="InterPro" id="IPR051203">
    <property type="entry name" value="Polysaccharide_Synthase-Rel"/>
</dbReference>
<organism evidence="3 4">
    <name type="scientific">Nanchangia anserum</name>
    <dbReference type="NCBI Taxonomy" id="2692125"/>
    <lineage>
        <taxon>Bacteria</taxon>
        <taxon>Bacillati</taxon>
        <taxon>Actinomycetota</taxon>
        <taxon>Actinomycetes</taxon>
        <taxon>Actinomycetales</taxon>
        <taxon>Actinomycetaceae</taxon>
        <taxon>Nanchangia</taxon>
    </lineage>
</organism>
<sequence length="335" mass="35782">MDIARLSARDIDALLGRVHCVEVPVAADEVLRGARVLVTGGGGSIGRELTRQIAARVPARLTILDRDESALHATELTVTGDGRLVSDMCALADIRDHAALGAIVDDVAPDVIVHAAALKHVPLLQRYPDEGWKTNVVGTRNVLEHALRIGVDAFVNVSTDKAADPATVLGVTKRVAERLTAHAATLGQGRYVSVRFGNVWPSRGCVLHTFAHQIEHGLPVRVTHPDATRYVMTCEQACRLVLEALAIGEGGQALVLDMGAPVRIADVARRLIERAGADVAVTYTGVRPGEKLTETLFSEREDPHPTAHPAMRAVTPAPLAFEHIGTGYRDVAGLI</sequence>
<gene>
    <name evidence="3" type="ORF">H8R10_04655</name>
</gene>
<dbReference type="Gene3D" id="3.40.50.720">
    <property type="entry name" value="NAD(P)-binding Rossmann-like Domain"/>
    <property type="match status" value="1"/>
</dbReference>
<dbReference type="Pfam" id="PF02719">
    <property type="entry name" value="Polysacc_synt_2"/>
    <property type="match status" value="1"/>
</dbReference>
<evidence type="ECO:0000259" key="2">
    <source>
        <dbReference type="SMART" id="SM00822"/>
    </source>
</evidence>
<dbReference type="SUPFAM" id="SSF51735">
    <property type="entry name" value="NAD(P)-binding Rossmann-fold domains"/>
    <property type="match status" value="1"/>
</dbReference>
<comment type="similarity">
    <text evidence="1">Belongs to the polysaccharide synthase family.</text>
</comment>
<dbReference type="InterPro" id="IPR057326">
    <property type="entry name" value="KR_dom"/>
</dbReference>
<evidence type="ECO:0000313" key="4">
    <source>
        <dbReference type="Proteomes" id="UP000627538"/>
    </source>
</evidence>
<feature type="domain" description="Ketoreductase" evidence="2">
    <location>
        <begin position="34"/>
        <end position="205"/>
    </location>
</feature>
<keyword evidence="4" id="KW-1185">Reference proteome</keyword>
<evidence type="ECO:0000313" key="3">
    <source>
        <dbReference type="EMBL" id="MBD3689518.1"/>
    </source>
</evidence>
<dbReference type="CDD" id="cd05237">
    <property type="entry name" value="UDP_invert_4-6DH_SDR_e"/>
    <property type="match status" value="1"/>
</dbReference>
<dbReference type="PANTHER" id="PTHR43318">
    <property type="entry name" value="UDP-N-ACETYLGLUCOSAMINE 4,6-DEHYDRATASE"/>
    <property type="match status" value="1"/>
</dbReference>
<proteinExistence type="inferred from homology"/>
<accession>A0A8I0GB28</accession>
<dbReference type="RefSeq" id="WP_191071559.1">
    <property type="nucleotide sequence ID" value="NZ_CP060506.1"/>
</dbReference>
<comment type="caution">
    <text evidence="3">The sequence shown here is derived from an EMBL/GenBank/DDBJ whole genome shotgun (WGS) entry which is preliminary data.</text>
</comment>
<dbReference type="EMBL" id="JACRUO010000001">
    <property type="protein sequence ID" value="MBD3689518.1"/>
    <property type="molecule type" value="Genomic_DNA"/>
</dbReference>
<dbReference type="PANTHER" id="PTHR43318:SF1">
    <property type="entry name" value="POLYSACCHARIDE BIOSYNTHESIS PROTEIN EPSC-RELATED"/>
    <property type="match status" value="1"/>
</dbReference>
<dbReference type="InterPro" id="IPR036291">
    <property type="entry name" value="NAD(P)-bd_dom_sf"/>
</dbReference>
<dbReference type="InterPro" id="IPR003869">
    <property type="entry name" value="Polysac_CapD-like"/>
</dbReference>
<dbReference type="AlphaFoldDB" id="A0A8I0GB28"/>
<name>A0A8I0GB28_9ACTO</name>
<dbReference type="SMART" id="SM00822">
    <property type="entry name" value="PKS_KR"/>
    <property type="match status" value="1"/>
</dbReference>
<evidence type="ECO:0000256" key="1">
    <source>
        <dbReference type="ARBA" id="ARBA00007430"/>
    </source>
</evidence>
<dbReference type="Proteomes" id="UP000627538">
    <property type="component" value="Unassembled WGS sequence"/>
</dbReference>
<reference evidence="3 4" key="1">
    <citation type="submission" date="2020-08" db="EMBL/GenBank/DDBJ databases">
        <title>Winkia gen. nov., sp. nov., isolated from faeces of the Anser albifrons in China.</title>
        <authorList>
            <person name="Liu Q."/>
        </authorList>
    </citation>
    <scope>NUCLEOTIDE SEQUENCE [LARGE SCALE GENOMIC DNA]</scope>
    <source>
        <strain evidence="3 4">C62</strain>
    </source>
</reference>
<protein>
    <submittedName>
        <fullName evidence="3">Polysaccharide biosynthesis protein</fullName>
    </submittedName>
</protein>